<name>A0A6G0IK79_LARCR</name>
<dbReference type="AlphaFoldDB" id="A0A6G0IK79"/>
<feature type="compositionally biased region" description="Low complexity" evidence="1">
    <location>
        <begin position="142"/>
        <end position="152"/>
    </location>
</feature>
<evidence type="ECO:0000313" key="3">
    <source>
        <dbReference type="Proteomes" id="UP000424527"/>
    </source>
</evidence>
<protein>
    <submittedName>
        <fullName evidence="2">Uncharacterized protein</fullName>
    </submittedName>
</protein>
<accession>A0A6G0IK79</accession>
<evidence type="ECO:0000313" key="2">
    <source>
        <dbReference type="EMBL" id="KAE8291616.1"/>
    </source>
</evidence>
<feature type="region of interest" description="Disordered" evidence="1">
    <location>
        <begin position="107"/>
        <end position="152"/>
    </location>
</feature>
<feature type="compositionally biased region" description="Pro residues" evidence="1">
    <location>
        <begin position="131"/>
        <end position="141"/>
    </location>
</feature>
<sequence length="204" mass="21493">MEHREREGNRAECNRKDEQRRETGSRALPPCRVFSPEEGRPQPAAGFIGALRTEVEGVGAEGGRGGGSLQLSQTFNCSGGGGRGCWGGSSPCCRELGGWESGQVLIPSPGAQGPSKLSPLPPDAAHLRLPALPPCPPPSPPSSTSTPLQPSFPSSLAPVCPADIIQLTTSVYTHPLINRLDSEHIDAGIGLIDHIQPPWLGFQR</sequence>
<reference evidence="2 3" key="1">
    <citation type="submission" date="2019-07" db="EMBL/GenBank/DDBJ databases">
        <title>Chromosome genome assembly for large yellow croaker.</title>
        <authorList>
            <person name="Xiao S."/>
        </authorList>
    </citation>
    <scope>NUCLEOTIDE SEQUENCE [LARGE SCALE GENOMIC DNA]</scope>
    <source>
        <strain evidence="2">JMULYC20181020</strain>
        <tissue evidence="2">Muscle</tissue>
    </source>
</reference>
<keyword evidence="3" id="KW-1185">Reference proteome</keyword>
<gene>
    <name evidence="2" type="ORF">D5F01_LYC08972</name>
</gene>
<feature type="region of interest" description="Disordered" evidence="1">
    <location>
        <begin position="1"/>
        <end position="44"/>
    </location>
</feature>
<dbReference type="EMBL" id="REGW02000009">
    <property type="protein sequence ID" value="KAE8291616.1"/>
    <property type="molecule type" value="Genomic_DNA"/>
</dbReference>
<dbReference type="Proteomes" id="UP000424527">
    <property type="component" value="Unassembled WGS sequence"/>
</dbReference>
<comment type="caution">
    <text evidence="2">The sequence shown here is derived from an EMBL/GenBank/DDBJ whole genome shotgun (WGS) entry which is preliminary data.</text>
</comment>
<proteinExistence type="predicted"/>
<organism evidence="2 3">
    <name type="scientific">Larimichthys crocea</name>
    <name type="common">Large yellow croaker</name>
    <name type="synonym">Pseudosciaena crocea</name>
    <dbReference type="NCBI Taxonomy" id="215358"/>
    <lineage>
        <taxon>Eukaryota</taxon>
        <taxon>Metazoa</taxon>
        <taxon>Chordata</taxon>
        <taxon>Craniata</taxon>
        <taxon>Vertebrata</taxon>
        <taxon>Euteleostomi</taxon>
        <taxon>Actinopterygii</taxon>
        <taxon>Neopterygii</taxon>
        <taxon>Teleostei</taxon>
        <taxon>Neoteleostei</taxon>
        <taxon>Acanthomorphata</taxon>
        <taxon>Eupercaria</taxon>
        <taxon>Sciaenidae</taxon>
        <taxon>Larimichthys</taxon>
    </lineage>
</organism>
<evidence type="ECO:0000256" key="1">
    <source>
        <dbReference type="SAM" id="MobiDB-lite"/>
    </source>
</evidence>
<feature type="compositionally biased region" description="Basic and acidic residues" evidence="1">
    <location>
        <begin position="1"/>
        <end position="24"/>
    </location>
</feature>